<protein>
    <submittedName>
        <fullName evidence="1">Uncharacterized protein</fullName>
    </submittedName>
</protein>
<name>A0A6G1KTS5_9PEZI</name>
<dbReference type="Proteomes" id="UP000799436">
    <property type="component" value="Unassembled WGS sequence"/>
</dbReference>
<keyword evidence="2" id="KW-1185">Reference proteome</keyword>
<evidence type="ECO:0000313" key="2">
    <source>
        <dbReference type="Proteomes" id="UP000799436"/>
    </source>
</evidence>
<sequence>MYERKTAVRARFDTRFVAFHLLLEPLRFTPLALPSSPTRASHMWPRATAGSALRHEAYSATPPEIACTRHHHLTPHTSYLMHHFQKSSTTVPLPRMLAAVFNASSLGIIATTTPTPNYCHALGAMPCSPPSSPLRHRTVQTRVKGWGSEST</sequence>
<organism evidence="1 2">
    <name type="scientific">Teratosphaeria nubilosa</name>
    <dbReference type="NCBI Taxonomy" id="161662"/>
    <lineage>
        <taxon>Eukaryota</taxon>
        <taxon>Fungi</taxon>
        <taxon>Dikarya</taxon>
        <taxon>Ascomycota</taxon>
        <taxon>Pezizomycotina</taxon>
        <taxon>Dothideomycetes</taxon>
        <taxon>Dothideomycetidae</taxon>
        <taxon>Mycosphaerellales</taxon>
        <taxon>Teratosphaeriaceae</taxon>
        <taxon>Teratosphaeria</taxon>
    </lineage>
</organism>
<reference evidence="1" key="1">
    <citation type="journal article" date="2020" name="Stud. Mycol.">
        <title>101 Dothideomycetes genomes: a test case for predicting lifestyles and emergence of pathogens.</title>
        <authorList>
            <person name="Haridas S."/>
            <person name="Albert R."/>
            <person name="Binder M."/>
            <person name="Bloem J."/>
            <person name="Labutti K."/>
            <person name="Salamov A."/>
            <person name="Andreopoulos B."/>
            <person name="Baker S."/>
            <person name="Barry K."/>
            <person name="Bills G."/>
            <person name="Bluhm B."/>
            <person name="Cannon C."/>
            <person name="Castanera R."/>
            <person name="Culley D."/>
            <person name="Daum C."/>
            <person name="Ezra D."/>
            <person name="Gonzalez J."/>
            <person name="Henrissat B."/>
            <person name="Kuo A."/>
            <person name="Liang C."/>
            <person name="Lipzen A."/>
            <person name="Lutzoni F."/>
            <person name="Magnuson J."/>
            <person name="Mondo S."/>
            <person name="Nolan M."/>
            <person name="Ohm R."/>
            <person name="Pangilinan J."/>
            <person name="Park H.-J."/>
            <person name="Ramirez L."/>
            <person name="Alfaro M."/>
            <person name="Sun H."/>
            <person name="Tritt A."/>
            <person name="Yoshinaga Y."/>
            <person name="Zwiers L.-H."/>
            <person name="Turgeon B."/>
            <person name="Goodwin S."/>
            <person name="Spatafora J."/>
            <person name="Crous P."/>
            <person name="Grigoriev I."/>
        </authorList>
    </citation>
    <scope>NUCLEOTIDE SEQUENCE</scope>
    <source>
        <strain evidence="1">CBS 116005</strain>
    </source>
</reference>
<proteinExistence type="predicted"/>
<dbReference type="EMBL" id="ML995976">
    <property type="protein sequence ID" value="KAF2763669.1"/>
    <property type="molecule type" value="Genomic_DNA"/>
</dbReference>
<gene>
    <name evidence="1" type="ORF">EJ03DRAFT_59047</name>
</gene>
<accession>A0A6G1KTS5</accession>
<dbReference type="AlphaFoldDB" id="A0A6G1KTS5"/>
<evidence type="ECO:0000313" key="1">
    <source>
        <dbReference type="EMBL" id="KAF2763669.1"/>
    </source>
</evidence>